<evidence type="ECO:0000256" key="6">
    <source>
        <dbReference type="ARBA" id="ARBA00022667"/>
    </source>
</evidence>
<protein>
    <submittedName>
        <fullName evidence="15">Late blight resistance protein homolog R1A-3</fullName>
    </submittedName>
</protein>
<feature type="domain" description="Late blight resistance protein R1A-like N-terminal" evidence="12">
    <location>
        <begin position="118"/>
        <end position="385"/>
    </location>
</feature>
<dbReference type="PRINTS" id="PR00364">
    <property type="entry name" value="DISEASERSIST"/>
</dbReference>
<dbReference type="InterPro" id="IPR044974">
    <property type="entry name" value="Disease_R_plants"/>
</dbReference>
<evidence type="ECO:0000259" key="13">
    <source>
        <dbReference type="Pfam" id="PF23559"/>
    </source>
</evidence>
<comment type="similarity">
    <text evidence="3">Belongs to the disease resistance NB-LRR family.</text>
</comment>
<comment type="subcellular location">
    <subcellularLocation>
        <location evidence="2">Cytoplasm</location>
    </subcellularLocation>
</comment>
<evidence type="ECO:0000259" key="11">
    <source>
        <dbReference type="Pfam" id="PF00931"/>
    </source>
</evidence>
<keyword evidence="7" id="KW-0677">Repeat</keyword>
<dbReference type="Gene3D" id="3.40.50.300">
    <property type="entry name" value="P-loop containing nucleotide triphosphate hydrolases"/>
    <property type="match status" value="1"/>
</dbReference>
<keyword evidence="10" id="KW-0067">ATP-binding</keyword>
<keyword evidence="4" id="KW-0963">Cytoplasm</keyword>
<dbReference type="InterPro" id="IPR042197">
    <property type="entry name" value="Apaf_helical"/>
</dbReference>
<dbReference type="Gene3D" id="1.10.10.10">
    <property type="entry name" value="Winged helix-like DNA-binding domain superfamily/Winged helix DNA-binding domain"/>
    <property type="match status" value="1"/>
</dbReference>
<feature type="domain" description="NB-ARC" evidence="11">
    <location>
        <begin position="533"/>
        <end position="704"/>
    </location>
</feature>
<dbReference type="SUPFAM" id="SSF52540">
    <property type="entry name" value="P-loop containing nucleoside triphosphate hydrolases"/>
    <property type="match status" value="1"/>
</dbReference>
<proteinExistence type="inferred from homology"/>
<dbReference type="SUPFAM" id="SSF52058">
    <property type="entry name" value="L domain-like"/>
    <property type="match status" value="1"/>
</dbReference>
<comment type="function">
    <text evidence="1">Confers resistance to late blight (Phytophthora infestans) races carrying the avirulence gene Avr1. Resistance proteins guard the plant against pathogens that contain an appropriate avirulence protein via an indirect interaction with this avirulence protein. That triggers a defense system including the hypersensitive response, which restricts the pathogen growth.</text>
</comment>
<dbReference type="InterPro" id="IPR036388">
    <property type="entry name" value="WH-like_DNA-bd_sf"/>
</dbReference>
<evidence type="ECO:0000313" key="15">
    <source>
        <dbReference type="RefSeq" id="XP_071923110.1"/>
    </source>
</evidence>
<keyword evidence="9" id="KW-0611">Plant defense</keyword>
<dbReference type="InterPro" id="IPR027417">
    <property type="entry name" value="P-loop_NTPase"/>
</dbReference>
<dbReference type="Pfam" id="PF12061">
    <property type="entry name" value="NB-LRR"/>
    <property type="match status" value="1"/>
</dbReference>
<evidence type="ECO:0000256" key="3">
    <source>
        <dbReference type="ARBA" id="ARBA00008894"/>
    </source>
</evidence>
<dbReference type="InterPro" id="IPR021929">
    <property type="entry name" value="R1A-like_N"/>
</dbReference>
<accession>A0ABM4VU99</accession>
<evidence type="ECO:0000256" key="5">
    <source>
        <dbReference type="ARBA" id="ARBA00022614"/>
    </source>
</evidence>
<evidence type="ECO:0000256" key="1">
    <source>
        <dbReference type="ARBA" id="ARBA00002074"/>
    </source>
</evidence>
<dbReference type="Pfam" id="PF00931">
    <property type="entry name" value="NB-ARC"/>
    <property type="match status" value="1"/>
</dbReference>
<dbReference type="PANTHER" id="PTHR23155">
    <property type="entry name" value="DISEASE RESISTANCE PROTEIN RP"/>
    <property type="match status" value="1"/>
</dbReference>
<evidence type="ECO:0000256" key="7">
    <source>
        <dbReference type="ARBA" id="ARBA00022737"/>
    </source>
</evidence>
<keyword evidence="8" id="KW-0547">Nucleotide-binding</keyword>
<name>A0ABM4VU99_COFAR</name>
<dbReference type="GeneID" id="113712906"/>
<organism evidence="14 15">
    <name type="scientific">Coffea arabica</name>
    <name type="common">Arabian coffee</name>
    <dbReference type="NCBI Taxonomy" id="13443"/>
    <lineage>
        <taxon>Eukaryota</taxon>
        <taxon>Viridiplantae</taxon>
        <taxon>Streptophyta</taxon>
        <taxon>Embryophyta</taxon>
        <taxon>Tracheophyta</taxon>
        <taxon>Spermatophyta</taxon>
        <taxon>Magnoliopsida</taxon>
        <taxon>eudicotyledons</taxon>
        <taxon>Gunneridae</taxon>
        <taxon>Pentapetalae</taxon>
        <taxon>asterids</taxon>
        <taxon>lamiids</taxon>
        <taxon>Gentianales</taxon>
        <taxon>Rubiaceae</taxon>
        <taxon>Ixoroideae</taxon>
        <taxon>Gardenieae complex</taxon>
        <taxon>Bertiereae - Coffeeae clade</taxon>
        <taxon>Coffeeae</taxon>
        <taxon>Coffea</taxon>
    </lineage>
</organism>
<feature type="domain" description="Disease resistance protein winged helix" evidence="13">
    <location>
        <begin position="787"/>
        <end position="856"/>
    </location>
</feature>
<keyword evidence="6" id="KW-0381">Hypersensitive response</keyword>
<dbReference type="InterPro" id="IPR002182">
    <property type="entry name" value="NB-ARC"/>
</dbReference>
<evidence type="ECO:0000256" key="4">
    <source>
        <dbReference type="ARBA" id="ARBA00022490"/>
    </source>
</evidence>
<dbReference type="InterPro" id="IPR032675">
    <property type="entry name" value="LRR_dom_sf"/>
</dbReference>
<dbReference type="Pfam" id="PF23559">
    <property type="entry name" value="WHD_DRP"/>
    <property type="match status" value="1"/>
</dbReference>
<keyword evidence="5" id="KW-0433">Leucine-rich repeat</keyword>
<dbReference type="RefSeq" id="XP_071923110.1">
    <property type="nucleotide sequence ID" value="XM_072067009.1"/>
</dbReference>
<dbReference type="Proteomes" id="UP001652660">
    <property type="component" value="Chromosome 10e"/>
</dbReference>
<reference evidence="15" key="1">
    <citation type="submission" date="2025-08" db="UniProtKB">
        <authorList>
            <consortium name="RefSeq"/>
        </authorList>
    </citation>
    <scope>IDENTIFICATION</scope>
    <source>
        <tissue evidence="15">Leaves</tissue>
    </source>
</reference>
<keyword evidence="14" id="KW-1185">Reference proteome</keyword>
<dbReference type="InterPro" id="IPR058922">
    <property type="entry name" value="WHD_DRP"/>
</dbReference>
<evidence type="ECO:0000313" key="14">
    <source>
        <dbReference type="Proteomes" id="UP001652660"/>
    </source>
</evidence>
<dbReference type="Gene3D" id="3.80.10.10">
    <property type="entry name" value="Ribonuclease Inhibitor"/>
    <property type="match status" value="1"/>
</dbReference>
<dbReference type="Gene3D" id="1.10.8.430">
    <property type="entry name" value="Helical domain of apoptotic protease-activating factors"/>
    <property type="match status" value="1"/>
</dbReference>
<evidence type="ECO:0000256" key="8">
    <source>
        <dbReference type="ARBA" id="ARBA00022741"/>
    </source>
</evidence>
<gene>
    <name evidence="15" type="primary">LOC113712906</name>
</gene>
<evidence type="ECO:0000256" key="10">
    <source>
        <dbReference type="ARBA" id="ARBA00022840"/>
    </source>
</evidence>
<dbReference type="PANTHER" id="PTHR23155:SF1152">
    <property type="entry name" value="AAA+ ATPASE DOMAIN-CONTAINING PROTEIN"/>
    <property type="match status" value="1"/>
</dbReference>
<evidence type="ECO:0000256" key="2">
    <source>
        <dbReference type="ARBA" id="ARBA00004496"/>
    </source>
</evidence>
<evidence type="ECO:0000259" key="12">
    <source>
        <dbReference type="Pfam" id="PF12061"/>
    </source>
</evidence>
<evidence type="ECO:0000256" key="9">
    <source>
        <dbReference type="ARBA" id="ARBA00022821"/>
    </source>
</evidence>
<sequence>MASSSINSVLHNIKPLLDNIDDLANIDPELVKKEKYNEGLKIVKLESKLVRTFLLCARRWSLDGWKDARLEAFLSSLQDAVLYHAQAFCVLTEDGISFSDHLDQAILDFRAKFSSFDIEISTMYCSLRAFVVPSNLSALIDEVLVEFVDSLLENLVDVVSPIEAYDRGLHKIKFEALQEKLKFLKDFVLFATWQGVESSLLKDPTAGLQAVAVQAADLSYSCWFDRLFDKKECNEMHSMISELLQDIKHLHSQFHESCIQGLRSSKLSGSLQTLNLEKDMCIVGDFADSLTGILWEVLNRNTSFVVAKQDQMQMLYDGLRFLRTILKRQQEKFSGLHQKMMDLVGAAVNEAGILILSLSANETGGGLPKDVDLGFSDLLQKIKLIRLVTSTLKSPGTNGLGLIKFLLKNLMELAELDFLAHSKDKIWTVQKDFVFLGSVFEKIAEQHNKHEKLKAFWSHVIEVANKVMFVINSFDLSPLSFDSILEELLLIKTEALEIDETYGSEAQKVVKTSNYVSSQGIIPVLNNGAVGFKDETERIINQVRHGSEKLDIVSIVGMPGLGKTTLAQRVYRDPSIIRDFHIRAWCNVSQVYCMKDLLLELLRGINPDVSKKYCDMDEQDLAHKLLNSLQRYRYFIVLDDIWDIDACNILKRSFPDDKKGSRVLITSRQYEVASQVEPDREPHRLRQFTDDESWDLLQKMLFPTEPYPPELCTIGKQIAENCGGLPLTVVIVAGILATIEQDGWKQFAERMSARNVSLTEQSMNMLELSYRHVPDYLKPCLLYAGAFPQGQEIPIQRLLRLWIAEGFVKEVEQKKVEEVAEDYMMDLIGRSLIIVSKQRSFGGVKTCRVHDLVREFCATKAKEENFFQLLHGYEGLFTFSESFNTRRLCIYSKQEHFEKSRLFCPQIRCLMFFSHGDGYPRKYSDSLFIFQICKLLRVLDLGQVFLGENFPTEIEVLVELRYLAIRGMMQSIPSSIANLSNLETFILDVYLGDVMLPETIWNMTNLRHLCISGSSGDISLAKDVHENFSILYNLSTFSNLLLFIDPSMEKILRKFPNIRRLKCELSEPEDPVPDCSRIVKMNFLSQLESLSLSLYFTEQRAIQFHFPVNLKKLTLSDFSWSMISVIEELSNLEVLKLLDDRADQGDIWDASEEEEIPEEEVGEDFHGEGADEEIRWDITEEVEFPKLRILKLSRLNIVRWTGSGDHFPRLQKLILEQCWKLKEIPSCLGSNSPLEMIEIRWCPPSVVSLAEEVKEGQEEMGYEDLQILISAKAE</sequence>